<dbReference type="GO" id="GO:0030313">
    <property type="term" value="C:cell envelope"/>
    <property type="evidence" value="ECO:0007669"/>
    <property type="project" value="TreeGrafter"/>
</dbReference>
<dbReference type="InterPro" id="IPR051909">
    <property type="entry name" value="MFP_Cation_Efflux"/>
</dbReference>
<dbReference type="OrthoDB" id="9814657at2"/>
<evidence type="ECO:0000256" key="2">
    <source>
        <dbReference type="ARBA" id="ARBA00022448"/>
    </source>
</evidence>
<dbReference type="RefSeq" id="WP_130541627.1">
    <property type="nucleotide sequence ID" value="NZ_CP042431.1"/>
</dbReference>
<comment type="similarity">
    <text evidence="1">Belongs to the membrane fusion protein (MFP) (TC 8.A.1) family.</text>
</comment>
<dbReference type="Gene3D" id="2.40.30.170">
    <property type="match status" value="1"/>
</dbReference>
<evidence type="ECO:0000313" key="4">
    <source>
        <dbReference type="Proteomes" id="UP000293874"/>
    </source>
</evidence>
<dbReference type="InterPro" id="IPR006143">
    <property type="entry name" value="RND_pump_MFP"/>
</dbReference>
<dbReference type="PROSITE" id="PS51257">
    <property type="entry name" value="PROKAR_LIPOPROTEIN"/>
    <property type="match status" value="1"/>
</dbReference>
<dbReference type="GO" id="GO:0022857">
    <property type="term" value="F:transmembrane transporter activity"/>
    <property type="evidence" value="ECO:0007669"/>
    <property type="project" value="InterPro"/>
</dbReference>
<keyword evidence="2" id="KW-0813">Transport</keyword>
<keyword evidence="4" id="KW-1185">Reference proteome</keyword>
<sequence length="380" mass="42462">MKQSILSCVVAFLLTACGGKKEEKENVPKTDFSEISQTVSLSVQQRSSAGIEVGLPQYENISNTIALQGMVDAPPQNTVKLSFPLGGYIRSTNLLPGKSVKKGQVLAYIEDMQFIQLQQDYLTAKTNFAFYEKEYERQRYLNSSKASSDKVFQQAKADMDKENILISSLAEKLKLLGIDPNNLTPGNIRKEVPVLSPINGFVSKINISIGKYTSPTDILFELIDPSDLHLSLKVFEKDLPKIAVGEKVYAWSNNNPEKKYAAKVFLINRTFDENRSTEIHCHFDKYAAELVPGMFMNGDVAVQDVKSLVVPEEAVVRWANKHYVFVEKENGDFTMTEVIPGVLNGARQQIESKNITTDTKLVLKNAFSLLMKLMNAEEEG</sequence>
<reference evidence="3 4" key="1">
    <citation type="submission" date="2019-02" db="EMBL/GenBank/DDBJ databases">
        <title>Genomic Encyclopedia of Type Strains, Phase IV (KMG-IV): sequencing the most valuable type-strain genomes for metagenomic binning, comparative biology and taxonomic classification.</title>
        <authorList>
            <person name="Goeker M."/>
        </authorList>
    </citation>
    <scope>NUCLEOTIDE SEQUENCE [LARGE SCALE GENOMIC DNA]</scope>
    <source>
        <strain evidence="3 4">DSM 18116</strain>
    </source>
</reference>
<gene>
    <name evidence="3" type="ORF">EV199_2991</name>
</gene>
<dbReference type="SUPFAM" id="SSF111369">
    <property type="entry name" value="HlyD-like secretion proteins"/>
    <property type="match status" value="1"/>
</dbReference>
<name>A0A4Q7MVI4_9BACT</name>
<dbReference type="Proteomes" id="UP000293874">
    <property type="component" value="Unassembled WGS sequence"/>
</dbReference>
<evidence type="ECO:0000256" key="1">
    <source>
        <dbReference type="ARBA" id="ARBA00009477"/>
    </source>
</evidence>
<comment type="caution">
    <text evidence="3">The sequence shown here is derived from an EMBL/GenBank/DDBJ whole genome shotgun (WGS) entry which is preliminary data.</text>
</comment>
<dbReference type="PANTHER" id="PTHR30097">
    <property type="entry name" value="CATION EFFLUX SYSTEM PROTEIN CUSB"/>
    <property type="match status" value="1"/>
</dbReference>
<dbReference type="PANTHER" id="PTHR30097:SF4">
    <property type="entry name" value="SLR6042 PROTEIN"/>
    <property type="match status" value="1"/>
</dbReference>
<dbReference type="EMBL" id="SGXA01000002">
    <property type="protein sequence ID" value="RZS71090.1"/>
    <property type="molecule type" value="Genomic_DNA"/>
</dbReference>
<dbReference type="Gene3D" id="2.40.420.20">
    <property type="match status" value="1"/>
</dbReference>
<dbReference type="GO" id="GO:0016020">
    <property type="term" value="C:membrane"/>
    <property type="evidence" value="ECO:0007669"/>
    <property type="project" value="InterPro"/>
</dbReference>
<dbReference type="GO" id="GO:0060003">
    <property type="term" value="P:copper ion export"/>
    <property type="evidence" value="ECO:0007669"/>
    <property type="project" value="TreeGrafter"/>
</dbReference>
<dbReference type="Gene3D" id="2.40.50.100">
    <property type="match status" value="1"/>
</dbReference>
<dbReference type="NCBIfam" id="TIGR01730">
    <property type="entry name" value="RND_mfp"/>
    <property type="match status" value="1"/>
</dbReference>
<accession>A0A4Q7MVI4</accession>
<evidence type="ECO:0000313" key="3">
    <source>
        <dbReference type="EMBL" id="RZS71090.1"/>
    </source>
</evidence>
<protein>
    <submittedName>
        <fullName evidence="3">Cobalt-zinc-cadmium efflux system membrane fusion protein</fullName>
    </submittedName>
</protein>
<dbReference type="GO" id="GO:0015679">
    <property type="term" value="P:plasma membrane copper ion transport"/>
    <property type="evidence" value="ECO:0007669"/>
    <property type="project" value="TreeGrafter"/>
</dbReference>
<dbReference type="AlphaFoldDB" id="A0A4Q7MVI4"/>
<proteinExistence type="inferred from homology"/>
<organism evidence="3 4">
    <name type="scientific">Pseudobacter ginsenosidimutans</name>
    <dbReference type="NCBI Taxonomy" id="661488"/>
    <lineage>
        <taxon>Bacteria</taxon>
        <taxon>Pseudomonadati</taxon>
        <taxon>Bacteroidota</taxon>
        <taxon>Chitinophagia</taxon>
        <taxon>Chitinophagales</taxon>
        <taxon>Chitinophagaceae</taxon>
        <taxon>Pseudobacter</taxon>
    </lineage>
</organism>